<dbReference type="InterPro" id="IPR000182">
    <property type="entry name" value="GNAT_dom"/>
</dbReference>
<dbReference type="EMBL" id="JBEGDP010000028">
    <property type="protein sequence ID" value="MEQ7849102.1"/>
    <property type="molecule type" value="Genomic_DNA"/>
</dbReference>
<feature type="domain" description="N-acetyltransferase" evidence="2">
    <location>
        <begin position="20"/>
        <end position="168"/>
    </location>
</feature>
<dbReference type="PANTHER" id="PTHR43792:SF13">
    <property type="entry name" value="ACETYLTRANSFERASE"/>
    <property type="match status" value="1"/>
</dbReference>
<proteinExistence type="predicted"/>
<organism evidence="3 4">
    <name type="scientific">Nocardioides kribbensis</name>
    <dbReference type="NCBI Taxonomy" id="305517"/>
    <lineage>
        <taxon>Bacteria</taxon>
        <taxon>Bacillati</taxon>
        <taxon>Actinomycetota</taxon>
        <taxon>Actinomycetes</taxon>
        <taxon>Propionibacteriales</taxon>
        <taxon>Nocardioidaceae</taxon>
        <taxon>Nocardioides</taxon>
    </lineage>
</organism>
<protein>
    <submittedName>
        <fullName evidence="3">GNAT family N-acetyltransferase</fullName>
    </submittedName>
</protein>
<name>A0ABV1P310_9ACTN</name>
<gene>
    <name evidence="3" type="ORF">V6R90_17635</name>
</gene>
<keyword evidence="4" id="KW-1185">Reference proteome</keyword>
<evidence type="ECO:0000256" key="1">
    <source>
        <dbReference type="SAM" id="MobiDB-lite"/>
    </source>
</evidence>
<dbReference type="InterPro" id="IPR016181">
    <property type="entry name" value="Acyl_CoA_acyltransferase"/>
</dbReference>
<dbReference type="Proteomes" id="UP001482520">
    <property type="component" value="Unassembled WGS sequence"/>
</dbReference>
<feature type="compositionally biased region" description="Basic and acidic residues" evidence="1">
    <location>
        <begin position="181"/>
        <end position="203"/>
    </location>
</feature>
<dbReference type="SUPFAM" id="SSF55729">
    <property type="entry name" value="Acyl-CoA N-acyltransferases (Nat)"/>
    <property type="match status" value="1"/>
</dbReference>
<dbReference type="Gene3D" id="3.40.630.30">
    <property type="match status" value="1"/>
</dbReference>
<evidence type="ECO:0000259" key="2">
    <source>
        <dbReference type="PROSITE" id="PS51186"/>
    </source>
</evidence>
<dbReference type="PANTHER" id="PTHR43792">
    <property type="entry name" value="GNAT FAMILY, PUTATIVE (AFU_ORTHOLOGUE AFUA_3G00765)-RELATED-RELATED"/>
    <property type="match status" value="1"/>
</dbReference>
<evidence type="ECO:0000313" key="3">
    <source>
        <dbReference type="EMBL" id="MEQ7849102.1"/>
    </source>
</evidence>
<evidence type="ECO:0000313" key="4">
    <source>
        <dbReference type="Proteomes" id="UP001482520"/>
    </source>
</evidence>
<sequence length="222" mass="23976">MSEQAALVAGPPRVVSTERLALVLWSPEVAADVRARRRRPEFHPDFPRPDDADAATLWVDGDAWGPRSIVRGRTVLGSIGFFGPPEPAADATPETEVGYGLVQEAWGWGFATEALQGLLAHTDHVGVRVRAGVRPDNRASVRVLAKCGFTELRGSDEEGRLMMARPLPGTASPLAGTGARRAAEREQERQERLEQERLEHEQPAADPTTGPTPGPTPAEETP</sequence>
<dbReference type="PROSITE" id="PS51186">
    <property type="entry name" value="GNAT"/>
    <property type="match status" value="1"/>
</dbReference>
<accession>A0ABV1P310</accession>
<dbReference type="Pfam" id="PF13302">
    <property type="entry name" value="Acetyltransf_3"/>
    <property type="match status" value="1"/>
</dbReference>
<reference evidence="3 4" key="1">
    <citation type="submission" date="2024-02" db="EMBL/GenBank/DDBJ databases">
        <title>Full genome sequence of Nocardioides kribbensis.</title>
        <authorList>
            <person name="Poletto B.L."/>
            <person name="Silva G."/>
            <person name="Galante D."/>
            <person name="Campos K.R."/>
            <person name="Santos M.B.N."/>
            <person name="Sacchi C.T."/>
        </authorList>
    </citation>
    <scope>NUCLEOTIDE SEQUENCE [LARGE SCALE GENOMIC DNA]</scope>
    <source>
        <strain evidence="3 4">O4R</strain>
    </source>
</reference>
<dbReference type="RefSeq" id="WP_349805443.1">
    <property type="nucleotide sequence ID" value="NZ_JBEGDP010000028.1"/>
</dbReference>
<dbReference type="InterPro" id="IPR051531">
    <property type="entry name" value="N-acetyltransferase"/>
</dbReference>
<comment type="caution">
    <text evidence="3">The sequence shown here is derived from an EMBL/GenBank/DDBJ whole genome shotgun (WGS) entry which is preliminary data.</text>
</comment>
<feature type="region of interest" description="Disordered" evidence="1">
    <location>
        <begin position="165"/>
        <end position="222"/>
    </location>
</feature>